<evidence type="ECO:0000256" key="7">
    <source>
        <dbReference type="ARBA" id="ARBA00023053"/>
    </source>
</evidence>
<evidence type="ECO:0000256" key="5">
    <source>
        <dbReference type="ARBA" id="ARBA00022692"/>
    </source>
</evidence>
<name>A0A8S9XLZ0_APOLU</name>
<feature type="compositionally biased region" description="Acidic residues" evidence="13">
    <location>
        <begin position="447"/>
        <end position="457"/>
    </location>
</feature>
<keyword evidence="4 12" id="KW-0894">Sodium channel</keyword>
<dbReference type="AlphaFoldDB" id="A0A8S9XLZ0"/>
<evidence type="ECO:0000256" key="6">
    <source>
        <dbReference type="ARBA" id="ARBA00022989"/>
    </source>
</evidence>
<dbReference type="GO" id="GO:0005886">
    <property type="term" value="C:plasma membrane"/>
    <property type="evidence" value="ECO:0007669"/>
    <property type="project" value="TreeGrafter"/>
</dbReference>
<dbReference type="Gene3D" id="1.10.287.770">
    <property type="entry name" value="YojJ-like"/>
    <property type="match status" value="1"/>
</dbReference>
<evidence type="ECO:0000313" key="15">
    <source>
        <dbReference type="EMBL" id="KAF6209977.1"/>
    </source>
</evidence>
<feature type="region of interest" description="Disordered" evidence="13">
    <location>
        <begin position="446"/>
        <end position="476"/>
    </location>
</feature>
<dbReference type="Gene3D" id="2.60.470.10">
    <property type="entry name" value="Acid-sensing ion channels like domains"/>
    <property type="match status" value="1"/>
</dbReference>
<keyword evidence="10 12" id="KW-0739">Sodium transport</keyword>
<organism evidence="15 16">
    <name type="scientific">Apolygus lucorum</name>
    <name type="common">Small green plant bug</name>
    <name type="synonym">Lygocoris lucorum</name>
    <dbReference type="NCBI Taxonomy" id="248454"/>
    <lineage>
        <taxon>Eukaryota</taxon>
        <taxon>Metazoa</taxon>
        <taxon>Ecdysozoa</taxon>
        <taxon>Arthropoda</taxon>
        <taxon>Hexapoda</taxon>
        <taxon>Insecta</taxon>
        <taxon>Pterygota</taxon>
        <taxon>Neoptera</taxon>
        <taxon>Paraneoptera</taxon>
        <taxon>Hemiptera</taxon>
        <taxon>Heteroptera</taxon>
        <taxon>Panheteroptera</taxon>
        <taxon>Cimicomorpha</taxon>
        <taxon>Miridae</taxon>
        <taxon>Mirini</taxon>
        <taxon>Apolygus</taxon>
    </lineage>
</organism>
<proteinExistence type="inferred from homology"/>
<evidence type="ECO:0008006" key="17">
    <source>
        <dbReference type="Google" id="ProtNLM"/>
    </source>
</evidence>
<comment type="subcellular location">
    <subcellularLocation>
        <location evidence="1">Membrane</location>
        <topology evidence="1">Multi-pass membrane protein</topology>
    </subcellularLocation>
</comment>
<dbReference type="InterPro" id="IPR001873">
    <property type="entry name" value="ENaC"/>
</dbReference>
<dbReference type="PANTHER" id="PTHR11690:SF175">
    <property type="entry name" value="PICKPOCKET 13-RELATED"/>
    <property type="match status" value="1"/>
</dbReference>
<feature type="transmembrane region" description="Helical" evidence="14">
    <location>
        <begin position="412"/>
        <end position="439"/>
    </location>
</feature>
<evidence type="ECO:0000256" key="12">
    <source>
        <dbReference type="RuleBase" id="RU000679"/>
    </source>
</evidence>
<sequence length="476" mass="54361">MYALVVKIFNPVRSYFINTTLHGFRFIAQPGRHWSERLLWTVLCILSWVGSAFLFLASWDAFQNNAVSFVVETTFLQSNTSFPSVSVCEDDNLGPVYEAANEMYGDSHDCNLDEIVRELTYFKGSAYYMKEFCSNGDLDCPQGNYSQIVKQVRSNCEDLLLSCSWRNVEFDCCKHFVKTETELGPCFTFGSRYERQFKLRGDPDFIETVSNRRLALPSLRIELNATVKIFLHTEADVPYLNTLMTDILQPVANQIRYFHITVTDIENPPELRELSISQRRCRFQDENNLVTSDYYSYSACVVDCRRRAQFEACGCTSHFTPKSNLEDQCGLKGILCLNQNQANLSVQKTKWGDKLGLVCDCLPGCSDPEYNVLSTSQEIIMPESNLSIVEIHLERFPTERYKRNVVRSRLDLVVSMGSAAGLFVGASLLSFVEIFYFFLLRTHSGEEPDNGGEDEEENKGPIKQNLIQEQGLPFLR</sequence>
<keyword evidence="9 14" id="KW-0472">Membrane</keyword>
<evidence type="ECO:0000256" key="13">
    <source>
        <dbReference type="SAM" id="MobiDB-lite"/>
    </source>
</evidence>
<keyword evidence="3 12" id="KW-0813">Transport</keyword>
<evidence type="ECO:0000313" key="16">
    <source>
        <dbReference type="Proteomes" id="UP000466442"/>
    </source>
</evidence>
<dbReference type="Pfam" id="PF00858">
    <property type="entry name" value="ASC"/>
    <property type="match status" value="1"/>
</dbReference>
<evidence type="ECO:0000256" key="10">
    <source>
        <dbReference type="ARBA" id="ARBA00023201"/>
    </source>
</evidence>
<evidence type="ECO:0000256" key="4">
    <source>
        <dbReference type="ARBA" id="ARBA00022461"/>
    </source>
</evidence>
<comment type="similarity">
    <text evidence="2 12">Belongs to the amiloride-sensitive sodium channel (TC 1.A.6) family.</text>
</comment>
<keyword evidence="6 14" id="KW-1133">Transmembrane helix</keyword>
<dbReference type="PANTHER" id="PTHR11690">
    <property type="entry name" value="AMILORIDE-SENSITIVE SODIUM CHANNEL-RELATED"/>
    <property type="match status" value="1"/>
</dbReference>
<keyword evidence="8 12" id="KW-0406">Ion transport</keyword>
<keyword evidence="5 12" id="KW-0812">Transmembrane</keyword>
<evidence type="ECO:0000256" key="9">
    <source>
        <dbReference type="ARBA" id="ARBA00023136"/>
    </source>
</evidence>
<keyword evidence="7" id="KW-0915">Sodium</keyword>
<evidence type="ECO:0000256" key="8">
    <source>
        <dbReference type="ARBA" id="ARBA00023065"/>
    </source>
</evidence>
<gene>
    <name evidence="15" type="ORF">GE061_015732</name>
</gene>
<evidence type="ECO:0000256" key="3">
    <source>
        <dbReference type="ARBA" id="ARBA00022448"/>
    </source>
</evidence>
<dbReference type="EMBL" id="WIXP02000006">
    <property type="protein sequence ID" value="KAF6209977.1"/>
    <property type="molecule type" value="Genomic_DNA"/>
</dbReference>
<accession>A0A8S9XLZ0</accession>
<evidence type="ECO:0000256" key="11">
    <source>
        <dbReference type="ARBA" id="ARBA00023303"/>
    </source>
</evidence>
<feature type="transmembrane region" description="Helical" evidence="14">
    <location>
        <begin position="38"/>
        <end position="59"/>
    </location>
</feature>
<evidence type="ECO:0000256" key="1">
    <source>
        <dbReference type="ARBA" id="ARBA00004141"/>
    </source>
</evidence>
<dbReference type="GO" id="GO:0015280">
    <property type="term" value="F:ligand-gated sodium channel activity"/>
    <property type="evidence" value="ECO:0007669"/>
    <property type="project" value="TreeGrafter"/>
</dbReference>
<keyword evidence="16" id="KW-1185">Reference proteome</keyword>
<evidence type="ECO:0000256" key="14">
    <source>
        <dbReference type="SAM" id="Phobius"/>
    </source>
</evidence>
<evidence type="ECO:0000256" key="2">
    <source>
        <dbReference type="ARBA" id="ARBA00007193"/>
    </source>
</evidence>
<dbReference type="OrthoDB" id="5874059at2759"/>
<comment type="caution">
    <text evidence="15">The sequence shown here is derived from an EMBL/GenBank/DDBJ whole genome shotgun (WGS) entry which is preliminary data.</text>
</comment>
<keyword evidence="11 12" id="KW-0407">Ion channel</keyword>
<reference evidence="15" key="1">
    <citation type="journal article" date="2021" name="Mol. Ecol. Resour.">
        <title>Apolygus lucorum genome provides insights into omnivorousness and mesophyll feeding.</title>
        <authorList>
            <person name="Liu Y."/>
            <person name="Liu H."/>
            <person name="Wang H."/>
            <person name="Huang T."/>
            <person name="Liu B."/>
            <person name="Yang B."/>
            <person name="Yin L."/>
            <person name="Li B."/>
            <person name="Zhang Y."/>
            <person name="Zhang S."/>
            <person name="Jiang F."/>
            <person name="Zhang X."/>
            <person name="Ren Y."/>
            <person name="Wang B."/>
            <person name="Wang S."/>
            <person name="Lu Y."/>
            <person name="Wu K."/>
            <person name="Fan W."/>
            <person name="Wang G."/>
        </authorList>
    </citation>
    <scope>NUCLEOTIDE SEQUENCE</scope>
    <source>
        <strain evidence="15">12Hb</strain>
    </source>
</reference>
<protein>
    <recommendedName>
        <fullName evidence="17">Sodium channel protein Nach</fullName>
    </recommendedName>
</protein>
<dbReference type="Proteomes" id="UP000466442">
    <property type="component" value="Unassembled WGS sequence"/>
</dbReference>